<evidence type="ECO:0000256" key="1">
    <source>
        <dbReference type="ARBA" id="ARBA00006432"/>
    </source>
</evidence>
<dbReference type="KEGG" id="hakz:J0X25_06715"/>
<evidence type="ECO:0000313" key="5">
    <source>
        <dbReference type="Proteomes" id="UP000663203"/>
    </source>
</evidence>
<feature type="region of interest" description="Disordered" evidence="2">
    <location>
        <begin position="157"/>
        <end position="186"/>
    </location>
</feature>
<keyword evidence="4" id="KW-0436">Ligase</keyword>
<dbReference type="RefSeq" id="WP_207290365.1">
    <property type="nucleotide sequence ID" value="NZ_CP071462.1"/>
</dbReference>
<dbReference type="Gene3D" id="3.40.50.12780">
    <property type="entry name" value="N-terminal domain of ligase-like"/>
    <property type="match status" value="1"/>
</dbReference>
<reference evidence="4 5" key="1">
    <citation type="submission" date="2021-03" db="EMBL/GenBank/DDBJ databases">
        <title>Haloterrigena longa sp. nov. and Haloterrigena limicola sp. nov., extremely halophilic archaea isolated from a salt lake.</title>
        <authorList>
            <person name="Henglin C."/>
        </authorList>
    </citation>
    <scope>NUCLEOTIDE SEQUENCE [LARGE SCALE GENOMIC DNA]</scope>
    <source>
        <strain evidence="4 5">KZCA68</strain>
    </source>
</reference>
<accession>A0A8A2VJR8</accession>
<dbReference type="InterPro" id="IPR042099">
    <property type="entry name" value="ANL_N_sf"/>
</dbReference>
<feature type="region of interest" description="Disordered" evidence="2">
    <location>
        <begin position="404"/>
        <end position="442"/>
    </location>
</feature>
<organism evidence="4 5">
    <name type="scientific">Haloterrigena alkaliphila</name>
    <dbReference type="NCBI Taxonomy" id="2816475"/>
    <lineage>
        <taxon>Archaea</taxon>
        <taxon>Methanobacteriati</taxon>
        <taxon>Methanobacteriota</taxon>
        <taxon>Stenosarchaea group</taxon>
        <taxon>Halobacteria</taxon>
        <taxon>Halobacteriales</taxon>
        <taxon>Natrialbaceae</taxon>
        <taxon>Haloterrigena</taxon>
    </lineage>
</organism>
<dbReference type="InterPro" id="IPR000873">
    <property type="entry name" value="AMP-dep_synth/lig_dom"/>
</dbReference>
<dbReference type="EMBL" id="CP071462">
    <property type="protein sequence ID" value="QSX00645.1"/>
    <property type="molecule type" value="Genomic_DNA"/>
</dbReference>
<evidence type="ECO:0000256" key="2">
    <source>
        <dbReference type="SAM" id="MobiDB-lite"/>
    </source>
</evidence>
<dbReference type="PANTHER" id="PTHR43201">
    <property type="entry name" value="ACYL-COA SYNTHETASE"/>
    <property type="match status" value="1"/>
</dbReference>
<keyword evidence="5" id="KW-1185">Reference proteome</keyword>
<dbReference type="GO" id="GO:0031956">
    <property type="term" value="F:medium-chain fatty acid-CoA ligase activity"/>
    <property type="evidence" value="ECO:0007669"/>
    <property type="project" value="TreeGrafter"/>
</dbReference>
<feature type="compositionally biased region" description="Basic and acidic residues" evidence="2">
    <location>
        <begin position="157"/>
        <end position="171"/>
    </location>
</feature>
<protein>
    <submittedName>
        <fullName evidence="4">Acyl--CoA ligase</fullName>
    </submittedName>
</protein>
<name>A0A8A2VJR8_9EURY</name>
<sequence length="442" mass="47160">MLAIDPLASTDAGVAVPVVTLSLARRAERFPDRTAVVDVSEERLYAPAETVHENRVSYGELSAMATRTAEHLAALGVEAGDTVCLVTRNRVASLALLFACRRLEATLAPISHWLTPASVERPFDVLEPELVVSEAAQRDLVRSIPFDRSVTLEELAEADRESIPADTGPDREDGDGGDGDRDGTAAPLVVLHGDDGRPVVGYSARALEWNCVSSAVAWGLSGTDVVPLVTPLSAADGLVRVALSVLYVGGTLLLDRAFDPGDTLTAVETASATFLAGRNQALSDLTGESGFADAVDSLERAVVERPMDADVRERYRDAGVSVARAYGRLECPTALSQSFETADADSESTGVGYPVPDCRARLVADDGTVLEGECEGRLELSGPVLADGYVNAAGTDDENWYTSAEMQSEEHDESEDGGRFEDGWFNTGERFRRDADGSYYPQ</sequence>
<proteinExistence type="inferred from homology"/>
<dbReference type="Proteomes" id="UP000663203">
    <property type="component" value="Chromosome"/>
</dbReference>
<evidence type="ECO:0000259" key="3">
    <source>
        <dbReference type="Pfam" id="PF00501"/>
    </source>
</evidence>
<comment type="similarity">
    <text evidence="1">Belongs to the ATP-dependent AMP-binding enzyme family.</text>
</comment>
<dbReference type="GeneID" id="63186982"/>
<evidence type="ECO:0000313" key="4">
    <source>
        <dbReference type="EMBL" id="QSX00645.1"/>
    </source>
</evidence>
<dbReference type="SUPFAM" id="SSF56801">
    <property type="entry name" value="Acetyl-CoA synthetase-like"/>
    <property type="match status" value="1"/>
</dbReference>
<dbReference type="Pfam" id="PF00501">
    <property type="entry name" value="AMP-binding"/>
    <property type="match status" value="1"/>
</dbReference>
<gene>
    <name evidence="4" type="ORF">J0X25_06715</name>
</gene>
<dbReference type="PANTHER" id="PTHR43201:SF8">
    <property type="entry name" value="ACYL-COA SYNTHETASE FAMILY MEMBER 3"/>
    <property type="match status" value="1"/>
</dbReference>
<dbReference type="GO" id="GO:0006631">
    <property type="term" value="P:fatty acid metabolic process"/>
    <property type="evidence" value="ECO:0007669"/>
    <property type="project" value="TreeGrafter"/>
</dbReference>
<feature type="domain" description="AMP-dependent synthetase/ligase" evidence="3">
    <location>
        <begin position="24"/>
        <end position="389"/>
    </location>
</feature>
<dbReference type="AlphaFoldDB" id="A0A8A2VJR8"/>